<dbReference type="eggNOG" id="ENOG502QQPN">
    <property type="taxonomic scope" value="Eukaryota"/>
</dbReference>
<dbReference type="GO" id="GO:0045010">
    <property type="term" value="P:actin nucleation"/>
    <property type="evidence" value="ECO:0007669"/>
    <property type="project" value="InterPro"/>
</dbReference>
<gene>
    <name evidence="2" type="primary">6043720</name>
    <name evidence="1" type="ORF">CpipJ_CPIJ011316</name>
</gene>
<evidence type="ECO:0000313" key="2">
    <source>
        <dbReference type="EnsemblMetazoa" id="CPIJ011316-PA"/>
    </source>
</evidence>
<dbReference type="PANTHER" id="PTHR21345">
    <property type="entry name" value="SPIRE"/>
    <property type="match status" value="1"/>
</dbReference>
<dbReference type="HOGENOM" id="CLU_858569_0_0_1"/>
<dbReference type="InParanoid" id="B0WVC0"/>
<dbReference type="GO" id="GO:0030659">
    <property type="term" value="C:cytoplasmic vesicle membrane"/>
    <property type="evidence" value="ECO:0007669"/>
    <property type="project" value="TreeGrafter"/>
</dbReference>
<dbReference type="GO" id="GO:0040038">
    <property type="term" value="P:polar body extrusion after meiotic divisions"/>
    <property type="evidence" value="ECO:0007669"/>
    <property type="project" value="TreeGrafter"/>
</dbReference>
<name>B0WVC0_CULQU</name>
<dbReference type="PANTHER" id="PTHR21345:SF3">
    <property type="entry name" value="PROTEIN SPIRE"/>
    <property type="match status" value="1"/>
</dbReference>
<organism>
    <name type="scientific">Culex quinquefasciatus</name>
    <name type="common">Southern house mosquito</name>
    <name type="synonym">Culex pungens</name>
    <dbReference type="NCBI Taxonomy" id="7176"/>
    <lineage>
        <taxon>Eukaryota</taxon>
        <taxon>Metazoa</taxon>
        <taxon>Ecdysozoa</taxon>
        <taxon>Arthropoda</taxon>
        <taxon>Hexapoda</taxon>
        <taxon>Insecta</taxon>
        <taxon>Pterygota</taxon>
        <taxon>Neoptera</taxon>
        <taxon>Endopterygota</taxon>
        <taxon>Diptera</taxon>
        <taxon>Nematocera</taxon>
        <taxon>Culicoidea</taxon>
        <taxon>Culicidae</taxon>
        <taxon>Culicinae</taxon>
        <taxon>Culicini</taxon>
        <taxon>Culex</taxon>
        <taxon>Culex</taxon>
    </lineage>
</organism>
<keyword evidence="3" id="KW-1185">Reference proteome</keyword>
<dbReference type="EMBL" id="DS232122">
    <property type="protein sequence ID" value="EDS35520.1"/>
    <property type="molecule type" value="Genomic_DNA"/>
</dbReference>
<dbReference type="InterPro" id="IPR029901">
    <property type="entry name" value="Spire"/>
</dbReference>
<reference evidence="2" key="2">
    <citation type="submission" date="2020-05" db="UniProtKB">
        <authorList>
            <consortium name="EnsemblMetazoa"/>
        </authorList>
    </citation>
    <scope>IDENTIFICATION</scope>
    <source>
        <strain evidence="2">JHB</strain>
    </source>
</reference>
<dbReference type="GO" id="GO:0030041">
    <property type="term" value="P:actin filament polymerization"/>
    <property type="evidence" value="ECO:0007669"/>
    <property type="project" value="TreeGrafter"/>
</dbReference>
<accession>B0WVC0</accession>
<dbReference type="GO" id="GO:0036089">
    <property type="term" value="P:cleavage furrow formation"/>
    <property type="evidence" value="ECO:0007669"/>
    <property type="project" value="TreeGrafter"/>
</dbReference>
<dbReference type="KEGG" id="cqu:CpipJ_CPIJ011316"/>
<sequence>MLEMSLRNELTRVLKAGDCSPFYIRRRSIEIGCNPITPPDDCSAKQIRLSSASLLHARFWMQVVDELRRGVRLKKISCSRTPIEYELTPYEILMEDIRSSPPPPARDFPDQFTLDTTFVAPQRIVSPAAAPKKTVMSATSWWPRKYNLRKVMVDGDIPPRVKKDAHAVILEFIRSRPPLRKSRFHDHSTATTFNHKSRHKANFASAVSRSFITVFGENKRLSGLRSETRPAAVEARCLPPGAAARFHPKRTRAQAGASEAENKTFSLPVRYRSTELIALVTLRFLLRDLVRVQLRGRSFAAGYGATSAMTMNPPVVTRGLRTGH</sequence>
<dbReference type="GO" id="GO:0048193">
    <property type="term" value="P:Golgi vesicle transport"/>
    <property type="evidence" value="ECO:0007669"/>
    <property type="project" value="TreeGrafter"/>
</dbReference>
<protein>
    <submittedName>
        <fullName evidence="1 2">Spire</fullName>
    </submittedName>
</protein>
<dbReference type="OrthoDB" id="10043757at2759"/>
<dbReference type="AlphaFoldDB" id="B0WVC0"/>
<proteinExistence type="predicted"/>
<dbReference type="VEuPathDB" id="VectorBase:CQUJHB015837"/>
<evidence type="ECO:0000313" key="3">
    <source>
        <dbReference type="Proteomes" id="UP000002320"/>
    </source>
</evidence>
<dbReference type="GO" id="GO:0051295">
    <property type="term" value="P:establishment of meiotic spindle localization"/>
    <property type="evidence" value="ECO:0007669"/>
    <property type="project" value="TreeGrafter"/>
</dbReference>
<dbReference type="GO" id="GO:0008017">
    <property type="term" value="F:microtubule binding"/>
    <property type="evidence" value="ECO:0007669"/>
    <property type="project" value="TreeGrafter"/>
</dbReference>
<dbReference type="GO" id="GO:0003779">
    <property type="term" value="F:actin binding"/>
    <property type="evidence" value="ECO:0007669"/>
    <property type="project" value="InterPro"/>
</dbReference>
<dbReference type="EnsemblMetazoa" id="CPIJ011316-RA">
    <property type="protein sequence ID" value="CPIJ011316-PA"/>
    <property type="gene ID" value="CPIJ011316"/>
</dbReference>
<dbReference type="STRING" id="7176.B0WVC0"/>
<dbReference type="Proteomes" id="UP000002320">
    <property type="component" value="Unassembled WGS sequence"/>
</dbReference>
<dbReference type="GO" id="GO:0051639">
    <property type="term" value="P:actin filament network formation"/>
    <property type="evidence" value="ECO:0007669"/>
    <property type="project" value="TreeGrafter"/>
</dbReference>
<evidence type="ECO:0000313" key="1">
    <source>
        <dbReference type="EMBL" id="EDS35520.1"/>
    </source>
</evidence>
<reference evidence="1" key="1">
    <citation type="submission" date="2007-03" db="EMBL/GenBank/DDBJ databases">
        <title>Annotation of Culex pipiens quinquefasciatus.</title>
        <authorList>
            <consortium name="The Broad Institute Genome Sequencing Platform"/>
            <person name="Atkinson P.W."/>
            <person name="Hemingway J."/>
            <person name="Christensen B.M."/>
            <person name="Higgs S."/>
            <person name="Kodira C."/>
            <person name="Hannick L."/>
            <person name="Megy K."/>
            <person name="O'Leary S."/>
            <person name="Pearson M."/>
            <person name="Haas B.J."/>
            <person name="Mauceli E."/>
            <person name="Wortman J.R."/>
            <person name="Lee N.H."/>
            <person name="Guigo R."/>
            <person name="Stanke M."/>
            <person name="Alvarado L."/>
            <person name="Amedeo P."/>
            <person name="Antoine C.H."/>
            <person name="Arensburger P."/>
            <person name="Bidwell S.L."/>
            <person name="Crawford M."/>
            <person name="Camaro F."/>
            <person name="Devon K."/>
            <person name="Engels R."/>
            <person name="Hammond M."/>
            <person name="Howarth C."/>
            <person name="Koehrsen M."/>
            <person name="Lawson D."/>
            <person name="Montgomery P."/>
            <person name="Nene V."/>
            <person name="Nusbaum C."/>
            <person name="Puiu D."/>
            <person name="Romero-Severson J."/>
            <person name="Severson D.W."/>
            <person name="Shumway M."/>
            <person name="Sisk P."/>
            <person name="Stolte C."/>
            <person name="Zeng Q."/>
            <person name="Eisenstadt E."/>
            <person name="Fraser-Liggett C."/>
            <person name="Strausberg R."/>
            <person name="Galagan J."/>
            <person name="Birren B."/>
            <person name="Collins F.H."/>
        </authorList>
    </citation>
    <scope>NUCLEOTIDE SEQUENCE [LARGE SCALE GENOMIC DNA]</scope>
    <source>
        <strain evidence="1">JHB</strain>
    </source>
</reference>
<dbReference type="GO" id="GO:0005938">
    <property type="term" value="C:cell cortex"/>
    <property type="evidence" value="ECO:0007669"/>
    <property type="project" value="TreeGrafter"/>
</dbReference>
<dbReference type="VEuPathDB" id="VectorBase:CPIJ011316"/>